<evidence type="ECO:0000313" key="9">
    <source>
        <dbReference type="Proteomes" id="UP001156102"/>
    </source>
</evidence>
<dbReference type="EMBL" id="JANCLT010000004">
    <property type="protein sequence ID" value="MCP8968838.1"/>
    <property type="molecule type" value="Genomic_DNA"/>
</dbReference>
<comment type="subcellular location">
    <subcellularLocation>
        <location evidence="5">Secreted</location>
    </subcellularLocation>
    <subcellularLocation>
        <location evidence="5">Bacterial flagellum</location>
    </subcellularLocation>
</comment>
<dbReference type="Pfam" id="PF07195">
    <property type="entry name" value="FliD_C"/>
    <property type="match status" value="1"/>
</dbReference>
<comment type="function">
    <text evidence="5">Required for morphogenesis and for the elongation of the flagellar filament by facilitating polymerization of the flagellin monomers at the tip of growing filament. Forms a capping structure, which prevents flagellin subunits (transported through the central channel of the flagellum) from leaking out without polymerization at the distal end.</text>
</comment>
<comment type="subunit">
    <text evidence="2 5">Homopentamer.</text>
</comment>
<dbReference type="InterPro" id="IPR003481">
    <property type="entry name" value="FliD_N"/>
</dbReference>
<organism evidence="8 9">
    <name type="scientific">Ectobacillus ponti</name>
    <dbReference type="NCBI Taxonomy" id="2961894"/>
    <lineage>
        <taxon>Bacteria</taxon>
        <taxon>Bacillati</taxon>
        <taxon>Bacillota</taxon>
        <taxon>Bacilli</taxon>
        <taxon>Bacillales</taxon>
        <taxon>Bacillaceae</taxon>
        <taxon>Ectobacillus</taxon>
    </lineage>
</organism>
<evidence type="ECO:0000259" key="6">
    <source>
        <dbReference type="Pfam" id="PF02465"/>
    </source>
</evidence>
<keyword evidence="8" id="KW-0282">Flagellum</keyword>
<comment type="caution">
    <text evidence="8">The sequence shown here is derived from an EMBL/GenBank/DDBJ whole genome shotgun (WGS) entry which is preliminary data.</text>
</comment>
<dbReference type="GO" id="GO:0071973">
    <property type="term" value="P:bacterial-type flagellum-dependent cell motility"/>
    <property type="evidence" value="ECO:0007669"/>
    <property type="project" value="TreeGrafter"/>
</dbReference>
<proteinExistence type="inferred from homology"/>
<dbReference type="AlphaFoldDB" id="A0AA41X7Z5"/>
<dbReference type="Pfam" id="PF02465">
    <property type="entry name" value="FliD_N"/>
    <property type="match status" value="1"/>
</dbReference>
<dbReference type="NCBIfam" id="NF005281">
    <property type="entry name" value="PRK06798.1"/>
    <property type="match status" value="1"/>
</dbReference>
<evidence type="ECO:0000256" key="1">
    <source>
        <dbReference type="ARBA" id="ARBA00009764"/>
    </source>
</evidence>
<dbReference type="Proteomes" id="UP001156102">
    <property type="component" value="Unassembled WGS sequence"/>
</dbReference>
<accession>A0AA41X7Z5</accession>
<gene>
    <name evidence="8" type="ORF">NK662_09840</name>
</gene>
<dbReference type="GO" id="GO:0009424">
    <property type="term" value="C:bacterial-type flagellum hook"/>
    <property type="evidence" value="ECO:0007669"/>
    <property type="project" value="UniProtKB-UniRule"/>
</dbReference>
<keyword evidence="3" id="KW-0175">Coiled coil</keyword>
<dbReference type="GO" id="GO:0009421">
    <property type="term" value="C:bacterial-type flagellum filament cap"/>
    <property type="evidence" value="ECO:0007669"/>
    <property type="project" value="InterPro"/>
</dbReference>
<dbReference type="RefSeq" id="WP_254758749.1">
    <property type="nucleotide sequence ID" value="NZ_JANCLT010000004.1"/>
</dbReference>
<feature type="domain" description="Flagellar hook-associated protein 2 N-terminal" evidence="6">
    <location>
        <begin position="22"/>
        <end position="115"/>
    </location>
</feature>
<feature type="domain" description="Flagellar hook-associated protein 2 C-terminal" evidence="7">
    <location>
        <begin position="220"/>
        <end position="430"/>
    </location>
</feature>
<sequence>MTATVTSMGGNNQIWNLGNNMINTADLVNLEMQALETRKSPMTTRKQNITNEKSIYEGFKKDFSKLVQTFKDMSSFKGTDKPTTLSQTGFVSAAASADAISGTFSLTVDKLAERHQISGTKNVADLDADLGVSDQFTLTVGTKSYSIPVTPDMSVRDLINNVNNGNYGVSMYTVGSRVFMAASESGTANTISLTDGASNTLRDTLGLLAADGTVNTMTAAQDAAYTVNGVPLTSSSNTVENAISGVTLNLQQTTTSPVRLDVSNSTDAAATKMVQDMVSTFNDAVGILSNYAGEGSYMQASTAALSTGRAMSQIASFELNGQRLSTFGIQTDKTGNLTVDSAKLAAAFKQNPDAAKQFFFGASGLSSYMNKQMDPVFGDTGMVSGRVQSLDGELKKVNDQIDKIDASNKDKQAAIIDKYSKYEQQMSALNVQLSYLKAITNQKSSDE</sequence>
<comment type="similarity">
    <text evidence="1 5">Belongs to the FliD family.</text>
</comment>
<keyword evidence="9" id="KW-1185">Reference proteome</keyword>
<name>A0AA41X7Z5_9BACI</name>
<evidence type="ECO:0000259" key="7">
    <source>
        <dbReference type="Pfam" id="PF07195"/>
    </source>
</evidence>
<reference evidence="8" key="1">
    <citation type="submission" date="2022-07" db="EMBL/GenBank/DDBJ databases">
        <authorList>
            <person name="Li W.-J."/>
            <person name="Deng Q.-Q."/>
        </authorList>
    </citation>
    <scope>NUCLEOTIDE SEQUENCE</scope>
    <source>
        <strain evidence="8">SYSU M60031</strain>
    </source>
</reference>
<dbReference type="InterPro" id="IPR010809">
    <property type="entry name" value="FliD_C"/>
</dbReference>
<keyword evidence="5" id="KW-0964">Secreted</keyword>
<protein>
    <recommendedName>
        <fullName evidence="5">Flagellar hook-associated protein 2</fullName>
        <shortName evidence="5">HAP2</shortName>
    </recommendedName>
    <alternativeName>
        <fullName evidence="5">Flagellar cap protein</fullName>
    </alternativeName>
</protein>
<evidence type="ECO:0000256" key="5">
    <source>
        <dbReference type="RuleBase" id="RU362066"/>
    </source>
</evidence>
<evidence type="ECO:0000256" key="4">
    <source>
        <dbReference type="ARBA" id="ARBA00023143"/>
    </source>
</evidence>
<evidence type="ECO:0000256" key="3">
    <source>
        <dbReference type="ARBA" id="ARBA00023054"/>
    </source>
</evidence>
<dbReference type="PANTHER" id="PTHR30288">
    <property type="entry name" value="FLAGELLAR CAP/ASSEMBLY PROTEIN FLID"/>
    <property type="match status" value="1"/>
</dbReference>
<dbReference type="GO" id="GO:0007155">
    <property type="term" value="P:cell adhesion"/>
    <property type="evidence" value="ECO:0007669"/>
    <property type="project" value="InterPro"/>
</dbReference>
<keyword evidence="8" id="KW-0969">Cilium</keyword>
<keyword evidence="4 5" id="KW-0975">Bacterial flagellum</keyword>
<dbReference type="PANTHER" id="PTHR30288:SF0">
    <property type="entry name" value="FLAGELLAR HOOK-ASSOCIATED PROTEIN 2"/>
    <property type="match status" value="1"/>
</dbReference>
<evidence type="ECO:0000256" key="2">
    <source>
        <dbReference type="ARBA" id="ARBA00011255"/>
    </source>
</evidence>
<evidence type="ECO:0000313" key="8">
    <source>
        <dbReference type="EMBL" id="MCP8968838.1"/>
    </source>
</evidence>
<dbReference type="InterPro" id="IPR040026">
    <property type="entry name" value="FliD"/>
</dbReference>
<keyword evidence="8" id="KW-0966">Cell projection</keyword>
<dbReference type="GO" id="GO:0005576">
    <property type="term" value="C:extracellular region"/>
    <property type="evidence" value="ECO:0007669"/>
    <property type="project" value="UniProtKB-SubCell"/>
</dbReference>